<proteinExistence type="predicted"/>
<dbReference type="RefSeq" id="WP_311073701.1">
    <property type="nucleotide sequence ID" value="NZ_CP134494.1"/>
</dbReference>
<evidence type="ECO:0000256" key="1">
    <source>
        <dbReference type="SAM" id="MobiDB-lite"/>
    </source>
</evidence>
<keyword evidence="4" id="KW-1185">Reference proteome</keyword>
<evidence type="ECO:0000313" key="3">
    <source>
        <dbReference type="EMBL" id="WNF23402.1"/>
    </source>
</evidence>
<feature type="region of interest" description="Disordered" evidence="1">
    <location>
        <begin position="25"/>
        <end position="68"/>
    </location>
</feature>
<reference evidence="3 4" key="1">
    <citation type="submission" date="2023-09" db="EMBL/GenBank/DDBJ databases">
        <title>Microbial mechanism of fulvic acid promoting antimony reduction mineralization in rice fields.</title>
        <authorList>
            <person name="Chen G."/>
            <person name="Lan J."/>
        </authorList>
    </citation>
    <scope>NUCLEOTIDE SEQUENCE [LARGE SCALE GENOMIC DNA]</scope>
    <source>
        <strain evidence="3 4">PS1</strain>
    </source>
</reference>
<dbReference type="PROSITE" id="PS51257">
    <property type="entry name" value="PROKAR_LIPOPROTEIN"/>
    <property type="match status" value="1"/>
</dbReference>
<feature type="chain" id="PRO_5045623663" description="DUF4163 domain-containing protein" evidence="2">
    <location>
        <begin position="22"/>
        <end position="264"/>
    </location>
</feature>
<sequence>MLFQKLMIAGMVSLLFLSACSTEKSNPSSSVDHNDEVAESQQQEETGKQDSVETTTQDDQDPAEGTKEAADAAELVNFVKKQYTKGEIKVDYPQIANPDFVQAENINEVIVRGATYFFENGLYEGYTGEIKFETTFQDEEVASFLYQGLLTSTNQMYPINLSYSTIVNLQTGEKVTLSDLVTVDEAFVDKFKQGKILSDESEEYSNEVKNYISSLGNEQLLNELSKADNMDSSSAFTYVTDDSIVVILGVPHALGDFVQVEIAR</sequence>
<dbReference type="EMBL" id="CP134494">
    <property type="protein sequence ID" value="WNF23402.1"/>
    <property type="molecule type" value="Genomic_DNA"/>
</dbReference>
<protein>
    <recommendedName>
        <fullName evidence="5">DUF4163 domain-containing protein</fullName>
    </recommendedName>
</protein>
<evidence type="ECO:0000313" key="4">
    <source>
        <dbReference type="Proteomes" id="UP001303324"/>
    </source>
</evidence>
<accession>A0ABY9VNU3</accession>
<name>A0ABY9VNU3_9BACI</name>
<feature type="signal peptide" evidence="2">
    <location>
        <begin position="1"/>
        <end position="21"/>
    </location>
</feature>
<dbReference type="Proteomes" id="UP001303324">
    <property type="component" value="Chromosome"/>
</dbReference>
<keyword evidence="2" id="KW-0732">Signal</keyword>
<evidence type="ECO:0000256" key="2">
    <source>
        <dbReference type="SAM" id="SignalP"/>
    </source>
</evidence>
<evidence type="ECO:0008006" key="5">
    <source>
        <dbReference type="Google" id="ProtNLM"/>
    </source>
</evidence>
<gene>
    <name evidence="3" type="ORF">RH061_02515</name>
</gene>
<organism evidence="3 4">
    <name type="scientific">Mesobacillus jeotgali</name>
    <dbReference type="NCBI Taxonomy" id="129985"/>
    <lineage>
        <taxon>Bacteria</taxon>
        <taxon>Bacillati</taxon>
        <taxon>Bacillota</taxon>
        <taxon>Bacilli</taxon>
        <taxon>Bacillales</taxon>
        <taxon>Bacillaceae</taxon>
        <taxon>Mesobacillus</taxon>
    </lineage>
</organism>